<dbReference type="Pfam" id="PF06884">
    <property type="entry name" value="DUF1264"/>
    <property type="match status" value="1"/>
</dbReference>
<feature type="region of interest" description="Disordered" evidence="2">
    <location>
        <begin position="191"/>
        <end position="238"/>
    </location>
</feature>
<dbReference type="EMBL" id="QAPG01000296">
    <property type="protein sequence ID" value="TDZ29221.1"/>
    <property type="molecule type" value="Genomic_DNA"/>
</dbReference>
<accession>A0A4R8PTY6</accession>
<dbReference type="Proteomes" id="UP000295083">
    <property type="component" value="Unassembled WGS sequence"/>
</dbReference>
<name>A0A4R8PTY6_9PEZI</name>
<dbReference type="PANTHER" id="PTHR31360">
    <property type="match status" value="1"/>
</dbReference>
<protein>
    <submittedName>
        <fullName evidence="3">Oil body-associated protein 1A</fullName>
    </submittedName>
</protein>
<organism evidence="3 4">
    <name type="scientific">Colletotrichum spinosum</name>
    <dbReference type="NCBI Taxonomy" id="1347390"/>
    <lineage>
        <taxon>Eukaryota</taxon>
        <taxon>Fungi</taxon>
        <taxon>Dikarya</taxon>
        <taxon>Ascomycota</taxon>
        <taxon>Pezizomycotina</taxon>
        <taxon>Sordariomycetes</taxon>
        <taxon>Hypocreomycetidae</taxon>
        <taxon>Glomerellales</taxon>
        <taxon>Glomerellaceae</taxon>
        <taxon>Colletotrichum</taxon>
        <taxon>Colletotrichum orbiculare species complex</taxon>
    </lineage>
</organism>
<feature type="compositionally biased region" description="Basic and acidic residues" evidence="2">
    <location>
        <begin position="212"/>
        <end position="229"/>
    </location>
</feature>
<comment type="caution">
    <text evidence="3">The sequence shown here is derived from an EMBL/GenBank/DDBJ whole genome shotgun (WGS) entry which is preliminary data.</text>
</comment>
<evidence type="ECO:0000313" key="4">
    <source>
        <dbReference type="Proteomes" id="UP000295083"/>
    </source>
</evidence>
<dbReference type="InterPro" id="IPR010686">
    <property type="entry name" value="OBAP-like"/>
</dbReference>
<evidence type="ECO:0000256" key="1">
    <source>
        <dbReference type="ARBA" id="ARBA00009740"/>
    </source>
</evidence>
<keyword evidence="4" id="KW-1185">Reference proteome</keyword>
<evidence type="ECO:0000256" key="2">
    <source>
        <dbReference type="SAM" id="MobiDB-lite"/>
    </source>
</evidence>
<proteinExistence type="inferred from homology"/>
<dbReference type="AlphaFoldDB" id="A0A4R8PTY6"/>
<comment type="similarity">
    <text evidence="1">Belongs to the OBAP family.</text>
</comment>
<dbReference type="PANTHER" id="PTHR31360:SF0">
    <property type="entry name" value="OIL BODY-ASSOCIATED PROTEIN 1B"/>
    <property type="match status" value="1"/>
</dbReference>
<reference evidence="3 4" key="1">
    <citation type="submission" date="2018-11" db="EMBL/GenBank/DDBJ databases">
        <title>Genome sequence and assembly of Colletotrichum spinosum.</title>
        <authorList>
            <person name="Gan P."/>
            <person name="Shirasu K."/>
        </authorList>
    </citation>
    <scope>NUCLEOTIDE SEQUENCE [LARGE SCALE GENOMIC DNA]</scope>
    <source>
        <strain evidence="3 4">CBS 515.97</strain>
    </source>
</reference>
<gene>
    <name evidence="3" type="primary">OBAP1A</name>
    <name evidence="3" type="ORF">C8035_v006641</name>
</gene>
<sequence length="238" mass="26790">MATKPETNPAAGEPISSKNQVLQAGASAIQDFAPLRSVCAHLNAFHAYAADPSRAVEANHYCGHVNDEVRQCILYDSPEANARIIGVEYMITPRLYESLDAGERGLWHSHVYEVKSGMLIMPQATLPEAMWQTAENEEMAEVVRLYGKVYHLWQVDRGDELPLGEPQLMTSFTAPGQLDFERRVAERDRRFKSDYKRKQEARKHIASPAVHPDADQTWKRDKEAKRGEGRGVSNADED</sequence>
<evidence type="ECO:0000313" key="3">
    <source>
        <dbReference type="EMBL" id="TDZ29221.1"/>
    </source>
</evidence>